<dbReference type="AlphaFoldDB" id="A0A1M6BAT3"/>
<evidence type="ECO:0008006" key="3">
    <source>
        <dbReference type="Google" id="ProtNLM"/>
    </source>
</evidence>
<organism evidence="1 2">
    <name type="scientific">Flavobacterium haoranii</name>
    <dbReference type="NCBI Taxonomy" id="683124"/>
    <lineage>
        <taxon>Bacteria</taxon>
        <taxon>Pseudomonadati</taxon>
        <taxon>Bacteroidota</taxon>
        <taxon>Flavobacteriia</taxon>
        <taxon>Flavobacteriales</taxon>
        <taxon>Flavobacteriaceae</taxon>
        <taxon>Flavobacterium</taxon>
    </lineage>
</organism>
<reference evidence="1 2" key="1">
    <citation type="submission" date="2016-11" db="EMBL/GenBank/DDBJ databases">
        <authorList>
            <person name="Jaros S."/>
            <person name="Januszkiewicz K."/>
            <person name="Wedrychowicz H."/>
        </authorList>
    </citation>
    <scope>NUCLEOTIDE SEQUENCE [LARGE SCALE GENOMIC DNA]</scope>
    <source>
        <strain evidence="1 2">DSM 22807</strain>
    </source>
</reference>
<protein>
    <recommendedName>
        <fullName evidence="3">Lipoprotein</fullName>
    </recommendedName>
</protein>
<dbReference type="STRING" id="683124.SAMN05444337_0048"/>
<dbReference type="EMBL" id="FQZH01000001">
    <property type="protein sequence ID" value="SHI45822.1"/>
    <property type="molecule type" value="Genomic_DNA"/>
</dbReference>
<sequence>MKISDFIFLTFFLLSGCMKDKECGKIEYVDFSKDKEKPLIFITRVISKDCPSIYGLKMNFSNKSINIDKEYKMIFEDSIFKIKTTDKYESLLNLKCKSGDFYTVRLMNEKKDYYLKIESEENILHLNKMYYVFRFKNVFNYFNHSIDAIIFCTKKEGIIGSFYTSSDKKEKIMIRPIGNILNGIKDYNNYEKRELL</sequence>
<dbReference type="PROSITE" id="PS51257">
    <property type="entry name" value="PROKAR_LIPOPROTEIN"/>
    <property type="match status" value="1"/>
</dbReference>
<name>A0A1M6BAT3_9FLAO</name>
<accession>A0A1M6BAT3</accession>
<proteinExistence type="predicted"/>
<dbReference type="Proteomes" id="UP000184232">
    <property type="component" value="Unassembled WGS sequence"/>
</dbReference>
<evidence type="ECO:0000313" key="1">
    <source>
        <dbReference type="EMBL" id="SHI45822.1"/>
    </source>
</evidence>
<gene>
    <name evidence="1" type="ORF">SAMN05444337_0048</name>
</gene>
<keyword evidence="2" id="KW-1185">Reference proteome</keyword>
<evidence type="ECO:0000313" key="2">
    <source>
        <dbReference type="Proteomes" id="UP000184232"/>
    </source>
</evidence>